<reference evidence="3" key="1">
    <citation type="journal article" date="2018" name="Int. J. Syst. Evol. Microbiol.">
        <title>Neptunicella marina gen. nov., sp. nov., isolated from surface seawater.</title>
        <authorList>
            <person name="Liu X."/>
            <person name="Lai Q."/>
            <person name="Du Y."/>
            <person name="Zhang X."/>
            <person name="Liu Z."/>
            <person name="Sun F."/>
            <person name="Shao Z."/>
        </authorList>
    </citation>
    <scope>NUCLEOTIDE SEQUENCE</scope>
    <source>
        <strain evidence="3">S27-2</strain>
    </source>
</reference>
<dbReference type="Pfam" id="PF06439">
    <property type="entry name" value="3keto-disac_hyd"/>
    <property type="match status" value="1"/>
</dbReference>
<feature type="domain" description="3-keto-alpha-glucoside-1,2-lyase/3-keto-2-hydroxy-glucal hydratase" evidence="2">
    <location>
        <begin position="35"/>
        <end position="229"/>
    </location>
</feature>
<proteinExistence type="predicted"/>
<feature type="chain" id="PRO_5035288923" evidence="1">
    <location>
        <begin position="23"/>
        <end position="231"/>
    </location>
</feature>
<evidence type="ECO:0000313" key="4">
    <source>
        <dbReference type="Proteomes" id="UP000601768"/>
    </source>
</evidence>
<protein>
    <submittedName>
        <fullName evidence="3">DUF1080 domain-containing protein</fullName>
    </submittedName>
</protein>
<dbReference type="Gene3D" id="2.60.120.560">
    <property type="entry name" value="Exo-inulinase, domain 1"/>
    <property type="match status" value="1"/>
</dbReference>
<name>A0A8J6M067_9ALTE</name>
<organism evidence="3 4">
    <name type="scientific">Neptunicella marina</name>
    <dbReference type="NCBI Taxonomy" id="2125989"/>
    <lineage>
        <taxon>Bacteria</taxon>
        <taxon>Pseudomonadati</taxon>
        <taxon>Pseudomonadota</taxon>
        <taxon>Gammaproteobacteria</taxon>
        <taxon>Alteromonadales</taxon>
        <taxon>Alteromonadaceae</taxon>
        <taxon>Neptunicella</taxon>
    </lineage>
</organism>
<dbReference type="GO" id="GO:0016787">
    <property type="term" value="F:hydrolase activity"/>
    <property type="evidence" value="ECO:0007669"/>
    <property type="project" value="InterPro"/>
</dbReference>
<keyword evidence="4" id="KW-1185">Reference proteome</keyword>
<dbReference type="Proteomes" id="UP000601768">
    <property type="component" value="Unassembled WGS sequence"/>
</dbReference>
<feature type="signal peptide" evidence="1">
    <location>
        <begin position="1"/>
        <end position="22"/>
    </location>
</feature>
<keyword evidence="1" id="KW-0732">Signal</keyword>
<dbReference type="RefSeq" id="WP_186507447.1">
    <property type="nucleotide sequence ID" value="NZ_JACNEP010000011.1"/>
</dbReference>
<sequence length="231" mass="25442">MLKGIKSGVCMAALLLAVQANAADNQLTASEKQAGWSLLFDGKDMSQWRNFKSETLSPKWKIQDGAMTLAEKGAGDILTKASYKNFELQLDWKIAIAGNSGIFFLVDETGHAIYSHAPEIQILDNERHSDNKIDSHLSGSLYDMVASPVSSQKQAGEWNHVVIKVKDSHLVITQNDVVTTSIVIGSTTWNNLVASSKFANWQGFAVKDSGHIGLQDHGDQVWFKNIKIREL</sequence>
<dbReference type="EMBL" id="JACNEP010000011">
    <property type="protein sequence ID" value="MBC3766925.1"/>
    <property type="molecule type" value="Genomic_DNA"/>
</dbReference>
<evidence type="ECO:0000259" key="2">
    <source>
        <dbReference type="Pfam" id="PF06439"/>
    </source>
</evidence>
<reference evidence="3" key="2">
    <citation type="submission" date="2020-08" db="EMBL/GenBank/DDBJ databases">
        <authorList>
            <person name="Lai Q."/>
        </authorList>
    </citation>
    <scope>NUCLEOTIDE SEQUENCE</scope>
    <source>
        <strain evidence="3">S27-2</strain>
    </source>
</reference>
<gene>
    <name evidence="3" type="ORF">H8B19_13645</name>
</gene>
<accession>A0A8J6M067</accession>
<dbReference type="InterPro" id="IPR010496">
    <property type="entry name" value="AL/BT2_dom"/>
</dbReference>
<evidence type="ECO:0000256" key="1">
    <source>
        <dbReference type="SAM" id="SignalP"/>
    </source>
</evidence>
<dbReference type="AlphaFoldDB" id="A0A8J6M067"/>
<evidence type="ECO:0000313" key="3">
    <source>
        <dbReference type="EMBL" id="MBC3766925.1"/>
    </source>
</evidence>
<comment type="caution">
    <text evidence="3">The sequence shown here is derived from an EMBL/GenBank/DDBJ whole genome shotgun (WGS) entry which is preliminary data.</text>
</comment>